<dbReference type="GO" id="GO:0009403">
    <property type="term" value="P:toxin biosynthetic process"/>
    <property type="evidence" value="ECO:0007669"/>
    <property type="project" value="InterPro"/>
</dbReference>
<evidence type="ECO:0000256" key="5">
    <source>
        <dbReference type="SAM" id="Phobius"/>
    </source>
</evidence>
<organism evidence="6 7">
    <name type="scientific">Ventosimonas gracilis</name>
    <dbReference type="NCBI Taxonomy" id="1680762"/>
    <lineage>
        <taxon>Bacteria</taxon>
        <taxon>Pseudomonadati</taxon>
        <taxon>Pseudomonadota</taxon>
        <taxon>Gammaproteobacteria</taxon>
        <taxon>Pseudomonadales</taxon>
        <taxon>Ventosimonadaceae</taxon>
        <taxon>Ventosimonas</taxon>
    </lineage>
</organism>
<evidence type="ECO:0000313" key="6">
    <source>
        <dbReference type="EMBL" id="KXU36909.1"/>
    </source>
</evidence>
<dbReference type="RefSeq" id="WP_068391403.1">
    <property type="nucleotide sequence ID" value="NZ_LSZO01000175.1"/>
</dbReference>
<dbReference type="EMBL" id="LSZO01000175">
    <property type="protein sequence ID" value="KXU36909.1"/>
    <property type="molecule type" value="Genomic_DNA"/>
</dbReference>
<evidence type="ECO:0000256" key="2">
    <source>
        <dbReference type="ARBA" id="ARBA00022692"/>
    </source>
</evidence>
<dbReference type="AlphaFoldDB" id="A0A139SQN0"/>
<evidence type="ECO:0000256" key="4">
    <source>
        <dbReference type="ARBA" id="ARBA00023136"/>
    </source>
</evidence>
<comment type="subcellular location">
    <subcellularLocation>
        <location evidence="1">Membrane</location>
        <topology evidence="1">Multi-pass membrane protein</topology>
    </subcellularLocation>
</comment>
<dbReference type="PANTHER" id="PTHR36926:SF1">
    <property type="entry name" value="COLICIN V PRODUCTION PROTEIN"/>
    <property type="match status" value="1"/>
</dbReference>
<proteinExistence type="predicted"/>
<dbReference type="Proteomes" id="UP000072660">
    <property type="component" value="Unassembled WGS sequence"/>
</dbReference>
<feature type="transmembrane region" description="Helical" evidence="5">
    <location>
        <begin position="33"/>
        <end position="51"/>
    </location>
</feature>
<name>A0A139SQN0_9GAMM</name>
<evidence type="ECO:0000313" key="7">
    <source>
        <dbReference type="Proteomes" id="UP000072660"/>
    </source>
</evidence>
<keyword evidence="7" id="KW-1185">Reference proteome</keyword>
<keyword evidence="4 5" id="KW-0472">Membrane</keyword>
<reference evidence="6 7" key="1">
    <citation type="submission" date="2016-02" db="EMBL/GenBank/DDBJ databases">
        <authorList>
            <person name="Wen L."/>
            <person name="He K."/>
            <person name="Yang H."/>
        </authorList>
    </citation>
    <scope>NUCLEOTIDE SEQUENCE [LARGE SCALE GENOMIC DNA]</scope>
    <source>
        <strain evidence="6 7">CV58</strain>
    </source>
</reference>
<dbReference type="PANTHER" id="PTHR36926">
    <property type="entry name" value="COLICIN V PRODUCTION PROTEIN"/>
    <property type="match status" value="1"/>
</dbReference>
<dbReference type="GO" id="GO:0016020">
    <property type="term" value="C:membrane"/>
    <property type="evidence" value="ECO:0007669"/>
    <property type="project" value="UniProtKB-SubCell"/>
</dbReference>
<accession>A0A139SQN0</accession>
<dbReference type="Pfam" id="PF02674">
    <property type="entry name" value="Colicin_V"/>
    <property type="match status" value="1"/>
</dbReference>
<dbReference type="InterPro" id="IPR052719">
    <property type="entry name" value="CvpA-like"/>
</dbReference>
<dbReference type="OrthoDB" id="9810601at2"/>
<feature type="transmembrane region" description="Helical" evidence="5">
    <location>
        <begin position="63"/>
        <end position="87"/>
    </location>
</feature>
<evidence type="ECO:0000256" key="1">
    <source>
        <dbReference type="ARBA" id="ARBA00004141"/>
    </source>
</evidence>
<gene>
    <name evidence="6" type="ORF">AXE65_04390</name>
</gene>
<feature type="transmembrane region" description="Helical" evidence="5">
    <location>
        <begin position="99"/>
        <end position="127"/>
    </location>
</feature>
<comment type="caution">
    <text evidence="6">The sequence shown here is derived from an EMBL/GenBank/DDBJ whole genome shotgun (WGS) entry which is preliminary data.</text>
</comment>
<evidence type="ECO:0000256" key="3">
    <source>
        <dbReference type="ARBA" id="ARBA00022989"/>
    </source>
</evidence>
<feature type="transmembrane region" description="Helical" evidence="5">
    <location>
        <begin position="6"/>
        <end position="26"/>
    </location>
</feature>
<keyword evidence="2 5" id="KW-0812">Transmembrane</keyword>
<sequence>MILTWVDWLIVFIIVTSSLISLMRGFLKEALSLLMWLVALLVAWMFGGALAQKFVGFLDVPSLRLILACVILFVTTLLVGSLLTTLLDKLLNASGPDSIGRLLGMVFGAVRGVLLVVLIIGLLSLLPVQQDDWWKQSKLLPTFLLLADWSKAFILDFITRR</sequence>
<protein>
    <submittedName>
        <fullName evidence="6">Colicin V production CvpA</fullName>
    </submittedName>
</protein>
<keyword evidence="3 5" id="KW-1133">Transmembrane helix</keyword>
<dbReference type="InterPro" id="IPR003825">
    <property type="entry name" value="Colicin-V_CvpA"/>
</dbReference>